<proteinExistence type="predicted"/>
<reference evidence="2 3" key="1">
    <citation type="journal article" date="2021" name="Elife">
        <title>Chloroplast acquisition without the gene transfer in kleptoplastic sea slugs, Plakobranchus ocellatus.</title>
        <authorList>
            <person name="Maeda T."/>
            <person name="Takahashi S."/>
            <person name="Yoshida T."/>
            <person name="Shimamura S."/>
            <person name="Takaki Y."/>
            <person name="Nagai Y."/>
            <person name="Toyoda A."/>
            <person name="Suzuki Y."/>
            <person name="Arimoto A."/>
            <person name="Ishii H."/>
            <person name="Satoh N."/>
            <person name="Nishiyama T."/>
            <person name="Hasebe M."/>
            <person name="Maruyama T."/>
            <person name="Minagawa J."/>
            <person name="Obokata J."/>
            <person name="Shigenobu S."/>
        </authorList>
    </citation>
    <scope>NUCLEOTIDE SEQUENCE [LARGE SCALE GENOMIC DNA]</scope>
</reference>
<dbReference type="EMBL" id="BLXT01006839">
    <property type="protein sequence ID" value="GFO33949.1"/>
    <property type="molecule type" value="Genomic_DNA"/>
</dbReference>
<protein>
    <submittedName>
        <fullName evidence="2">Uncharacterized protein</fullName>
    </submittedName>
</protein>
<sequence length="207" mass="22245">MLEILGVLENRRWVNLGDVISLSESPNNERKIKGILKTSASSPALGQSVNQVKVACEPINGVGLRTGRLKKAVSAAAASRSVSFKKTHTKNIFSYHNAAFEGESITEPSKRPSLADVVSQIMKQNAIVDVEDDNSHPYGRDSSLTDLVTGKRKANYAIDGGKMIVWLALAIMIVSLAGGIIFMSETYNLNHPPISSTPAVTTVHNSS</sequence>
<feature type="transmembrane region" description="Helical" evidence="1">
    <location>
        <begin position="163"/>
        <end position="183"/>
    </location>
</feature>
<keyword evidence="3" id="KW-1185">Reference proteome</keyword>
<gene>
    <name evidence="2" type="ORF">PoB_006045400</name>
</gene>
<comment type="caution">
    <text evidence="2">The sequence shown here is derived from an EMBL/GenBank/DDBJ whole genome shotgun (WGS) entry which is preliminary data.</text>
</comment>
<dbReference type="Proteomes" id="UP000735302">
    <property type="component" value="Unassembled WGS sequence"/>
</dbReference>
<name>A0AAV4CPZ0_9GAST</name>
<organism evidence="2 3">
    <name type="scientific">Plakobranchus ocellatus</name>
    <dbReference type="NCBI Taxonomy" id="259542"/>
    <lineage>
        <taxon>Eukaryota</taxon>
        <taxon>Metazoa</taxon>
        <taxon>Spiralia</taxon>
        <taxon>Lophotrochozoa</taxon>
        <taxon>Mollusca</taxon>
        <taxon>Gastropoda</taxon>
        <taxon>Heterobranchia</taxon>
        <taxon>Euthyneura</taxon>
        <taxon>Panpulmonata</taxon>
        <taxon>Sacoglossa</taxon>
        <taxon>Placobranchoidea</taxon>
        <taxon>Plakobranchidae</taxon>
        <taxon>Plakobranchus</taxon>
    </lineage>
</organism>
<dbReference type="AlphaFoldDB" id="A0AAV4CPZ0"/>
<evidence type="ECO:0000256" key="1">
    <source>
        <dbReference type="SAM" id="Phobius"/>
    </source>
</evidence>
<evidence type="ECO:0000313" key="2">
    <source>
        <dbReference type="EMBL" id="GFO33949.1"/>
    </source>
</evidence>
<evidence type="ECO:0000313" key="3">
    <source>
        <dbReference type="Proteomes" id="UP000735302"/>
    </source>
</evidence>
<accession>A0AAV4CPZ0</accession>
<keyword evidence="1" id="KW-0472">Membrane</keyword>
<keyword evidence="1" id="KW-1133">Transmembrane helix</keyword>
<keyword evidence="1" id="KW-0812">Transmembrane</keyword>